<evidence type="ECO:0000313" key="1">
    <source>
        <dbReference type="EMBL" id="PTM87156.1"/>
    </source>
</evidence>
<dbReference type="InterPro" id="IPR009078">
    <property type="entry name" value="Ferritin-like_SF"/>
</dbReference>
<dbReference type="CDD" id="cd00657">
    <property type="entry name" value="Ferritin_like"/>
    <property type="match status" value="1"/>
</dbReference>
<proteinExistence type="predicted"/>
<dbReference type="InterPro" id="IPR012347">
    <property type="entry name" value="Ferritin-like"/>
</dbReference>
<organism evidence="1 2">
    <name type="scientific">Mycoplana dimorpha</name>
    <dbReference type="NCBI Taxonomy" id="28320"/>
    <lineage>
        <taxon>Bacteria</taxon>
        <taxon>Pseudomonadati</taxon>
        <taxon>Pseudomonadota</taxon>
        <taxon>Alphaproteobacteria</taxon>
        <taxon>Hyphomicrobiales</taxon>
        <taxon>Rhizobiaceae</taxon>
        <taxon>Mycoplana</taxon>
    </lineage>
</organism>
<protein>
    <submittedName>
        <fullName evidence="1">Ferritin-like metal-binding protein YciE</fullName>
    </submittedName>
</protein>
<dbReference type="EMBL" id="PZZZ01000014">
    <property type="protein sequence ID" value="PTM87156.1"/>
    <property type="molecule type" value="Genomic_DNA"/>
</dbReference>
<accession>A0A2T5AKC0</accession>
<dbReference type="Gene3D" id="1.20.1260.10">
    <property type="match status" value="1"/>
</dbReference>
<dbReference type="RefSeq" id="WP_108004878.1">
    <property type="nucleotide sequence ID" value="NZ_JBHEEX010000022.1"/>
</dbReference>
<gene>
    <name evidence="1" type="ORF">C7449_1142</name>
</gene>
<evidence type="ECO:0000313" key="2">
    <source>
        <dbReference type="Proteomes" id="UP000241247"/>
    </source>
</evidence>
<reference evidence="1 2" key="1">
    <citation type="submission" date="2018-04" db="EMBL/GenBank/DDBJ databases">
        <title>Genomic Encyclopedia of Type Strains, Phase IV (KMG-IV): sequencing the most valuable type-strain genomes for metagenomic binning, comparative biology and taxonomic classification.</title>
        <authorList>
            <person name="Goeker M."/>
        </authorList>
    </citation>
    <scope>NUCLEOTIDE SEQUENCE [LARGE SCALE GENOMIC DNA]</scope>
    <source>
        <strain evidence="1 2">DSM 7138</strain>
    </source>
</reference>
<dbReference type="Pfam" id="PF05974">
    <property type="entry name" value="DUF892"/>
    <property type="match status" value="1"/>
</dbReference>
<sequence>MATDARENLIAWLRDAHAMEEQAETMLRAQHGRIENYPELKEKVGQHLQETQQHADLVKGCLDRLAGGASTLKVSAAKLTAMMQGIGGVFASDEVVKGALASYTFEHMEIASYRILIAAAEFVGDEQTATVCKRILQDEIAMANWLEQNLGAVSLQFLSRDESDLQANR</sequence>
<dbReference type="InterPro" id="IPR010287">
    <property type="entry name" value="DUF892_YciF-like"/>
</dbReference>
<dbReference type="AlphaFoldDB" id="A0A2T5AKC0"/>
<dbReference type="OrthoDB" id="7273732at2"/>
<comment type="caution">
    <text evidence="1">The sequence shown here is derived from an EMBL/GenBank/DDBJ whole genome shotgun (WGS) entry which is preliminary data.</text>
</comment>
<dbReference type="SUPFAM" id="SSF47240">
    <property type="entry name" value="Ferritin-like"/>
    <property type="match status" value="1"/>
</dbReference>
<dbReference type="Proteomes" id="UP000241247">
    <property type="component" value="Unassembled WGS sequence"/>
</dbReference>
<name>A0A2T5AKC0_MYCDI</name>
<keyword evidence="2" id="KW-1185">Reference proteome</keyword>